<feature type="compositionally biased region" description="Basic residues" evidence="1">
    <location>
        <begin position="23"/>
        <end position="37"/>
    </location>
</feature>
<keyword evidence="3" id="KW-1185">Reference proteome</keyword>
<gene>
    <name evidence="2" type="ORF">CLV47_1373</name>
</gene>
<accession>A0A2T0YY09</accession>
<dbReference type="Proteomes" id="UP000237752">
    <property type="component" value="Unassembled WGS sequence"/>
</dbReference>
<feature type="region of interest" description="Disordered" evidence="1">
    <location>
        <begin position="1"/>
        <end position="52"/>
    </location>
</feature>
<proteinExistence type="predicted"/>
<name>A0A2T0YY09_9ACTN</name>
<comment type="caution">
    <text evidence="2">The sequence shown here is derived from an EMBL/GenBank/DDBJ whole genome shotgun (WGS) entry which is preliminary data.</text>
</comment>
<reference evidence="2 3" key="1">
    <citation type="submission" date="2018-03" db="EMBL/GenBank/DDBJ databases">
        <title>Genomic Encyclopedia of Archaeal and Bacterial Type Strains, Phase II (KMG-II): from individual species to whole genera.</title>
        <authorList>
            <person name="Goeker M."/>
        </authorList>
    </citation>
    <scope>NUCLEOTIDE SEQUENCE [LARGE SCALE GENOMIC DNA]</scope>
    <source>
        <strain evidence="2 3">DSM 100065</strain>
    </source>
</reference>
<evidence type="ECO:0000313" key="2">
    <source>
        <dbReference type="EMBL" id="PRZ28976.1"/>
    </source>
</evidence>
<feature type="compositionally biased region" description="Polar residues" evidence="1">
    <location>
        <begin position="1"/>
        <end position="11"/>
    </location>
</feature>
<evidence type="ECO:0000256" key="1">
    <source>
        <dbReference type="SAM" id="MobiDB-lite"/>
    </source>
</evidence>
<sequence length="72" mass="8303">MIPMQTESLAQESAYRRSQVARSRGRWSRLRRRSGRRRSGEPAPATRPSLNIPSSTVRTALYVVPSYSWILR</sequence>
<protein>
    <submittedName>
        <fullName evidence="2">Uncharacterized protein</fullName>
    </submittedName>
</protein>
<dbReference type="EMBL" id="PVUE01000037">
    <property type="protein sequence ID" value="PRZ28976.1"/>
    <property type="molecule type" value="Genomic_DNA"/>
</dbReference>
<evidence type="ECO:0000313" key="3">
    <source>
        <dbReference type="Proteomes" id="UP000237752"/>
    </source>
</evidence>
<organism evidence="2 3">
    <name type="scientific">Antricoccus suffuscus</name>
    <dbReference type="NCBI Taxonomy" id="1629062"/>
    <lineage>
        <taxon>Bacteria</taxon>
        <taxon>Bacillati</taxon>
        <taxon>Actinomycetota</taxon>
        <taxon>Actinomycetes</taxon>
        <taxon>Geodermatophilales</taxon>
        <taxon>Antricoccaceae</taxon>
        <taxon>Antricoccus</taxon>
    </lineage>
</organism>
<dbReference type="AlphaFoldDB" id="A0A2T0YY09"/>